<organism evidence="12 13">
    <name type="scientific">Candidatus Jorgensenbacteria bacterium GW2011_GWA2_45_9</name>
    <dbReference type="NCBI Taxonomy" id="1618663"/>
    <lineage>
        <taxon>Bacteria</taxon>
        <taxon>Candidatus Joergenseniibacteriota</taxon>
    </lineage>
</organism>
<keyword evidence="7" id="KW-0408">Iron</keyword>
<comment type="similarity">
    <text evidence="2">Belongs to the class-V pyridoxal-phosphate-dependent aminotransferase family. NifS/IscS subfamily.</text>
</comment>
<reference evidence="12 13" key="1">
    <citation type="journal article" date="2015" name="Nature">
        <title>rRNA introns, odd ribosomes, and small enigmatic genomes across a large radiation of phyla.</title>
        <authorList>
            <person name="Brown C.T."/>
            <person name="Hug L.A."/>
            <person name="Thomas B.C."/>
            <person name="Sharon I."/>
            <person name="Castelle C.J."/>
            <person name="Singh A."/>
            <person name="Wilkins M.J."/>
            <person name="Williams K.H."/>
            <person name="Banfield J.F."/>
        </authorList>
    </citation>
    <scope>NUCLEOTIDE SEQUENCE [LARGE SCALE GENOMIC DNA]</scope>
</reference>
<proteinExistence type="inferred from homology"/>
<dbReference type="Proteomes" id="UP000034727">
    <property type="component" value="Unassembled WGS sequence"/>
</dbReference>
<dbReference type="Pfam" id="PF00266">
    <property type="entry name" value="Aminotran_5"/>
    <property type="match status" value="1"/>
</dbReference>
<keyword evidence="8" id="KW-0411">Iron-sulfur</keyword>
<evidence type="ECO:0000256" key="2">
    <source>
        <dbReference type="ARBA" id="ARBA00006490"/>
    </source>
</evidence>
<protein>
    <recommendedName>
        <fullName evidence="3">cysteine desulfurase</fullName>
        <ecNumber evidence="3">2.8.1.7</ecNumber>
    </recommendedName>
</protein>
<evidence type="ECO:0000256" key="7">
    <source>
        <dbReference type="ARBA" id="ARBA00023004"/>
    </source>
</evidence>
<keyword evidence="4" id="KW-0808">Transferase</keyword>
<comment type="cofactor">
    <cofactor evidence="1 10">
        <name>pyridoxal 5'-phosphate</name>
        <dbReference type="ChEBI" id="CHEBI:597326"/>
    </cofactor>
</comment>
<dbReference type="InterPro" id="IPR015424">
    <property type="entry name" value="PyrdxlP-dep_Trfase"/>
</dbReference>
<dbReference type="InterPro" id="IPR016454">
    <property type="entry name" value="Cysteine_dSase"/>
</dbReference>
<dbReference type="InterPro" id="IPR015422">
    <property type="entry name" value="PyrdxlP-dep_Trfase_small"/>
</dbReference>
<dbReference type="PROSITE" id="PS00595">
    <property type="entry name" value="AA_TRANSFER_CLASS_5"/>
    <property type="match status" value="1"/>
</dbReference>
<dbReference type="InterPro" id="IPR015421">
    <property type="entry name" value="PyrdxlP-dep_Trfase_major"/>
</dbReference>
<name>A0A0G1Q9V4_9BACT</name>
<dbReference type="AlphaFoldDB" id="A0A0G1Q9V4"/>
<evidence type="ECO:0000256" key="5">
    <source>
        <dbReference type="ARBA" id="ARBA00022723"/>
    </source>
</evidence>
<dbReference type="PANTHER" id="PTHR11601:SF34">
    <property type="entry name" value="CYSTEINE DESULFURASE"/>
    <property type="match status" value="1"/>
</dbReference>
<dbReference type="InterPro" id="IPR020578">
    <property type="entry name" value="Aminotrans_V_PyrdxlP_BS"/>
</dbReference>
<evidence type="ECO:0000256" key="6">
    <source>
        <dbReference type="ARBA" id="ARBA00022898"/>
    </source>
</evidence>
<sequence length="405" mass="44096">MEKNKKRSYLDYAASAPVDTRVGKVMRKAEKTFANPNSLHSFGMEARKILESARADIASALGLRPDDAFGEIIFTGSATEANNLALRGVLSSAAKKTRIPAKPKIIISKVEHDSVYETAKDIKREGLADVAFIPVNKNGVVDVPRLAKELDSRTVLVSVMYVNNEVGTVEPVKEISKIISDFRKTQTDKLFPVFHTDAVQAFQYFDCNVGSLGVDLLTLSAHKLCGPKGVGALFARGGGLADNERPIKSVTTGGEQEFGLRGGTQNVQGIAGFAEAVRIASASRAKEFARVLRIRRLMIKEIKKLCPRAEVNGDKSGKFSSPHVLNVWFPGITSDFLLMKLDMESVAASSGSACRAHAPTPPRTVTEMFGIERAKESVRFSMGKYTTHEDVKILVKVLKRTIGRA</sequence>
<dbReference type="SUPFAM" id="SSF53383">
    <property type="entry name" value="PLP-dependent transferases"/>
    <property type="match status" value="1"/>
</dbReference>
<dbReference type="Gene3D" id="3.90.1150.10">
    <property type="entry name" value="Aspartate Aminotransferase, domain 1"/>
    <property type="match status" value="1"/>
</dbReference>
<evidence type="ECO:0000313" key="13">
    <source>
        <dbReference type="Proteomes" id="UP000034727"/>
    </source>
</evidence>
<comment type="caution">
    <text evidence="12">The sequence shown here is derived from an EMBL/GenBank/DDBJ whole genome shotgun (WGS) entry which is preliminary data.</text>
</comment>
<keyword evidence="6" id="KW-0663">Pyridoxal phosphate</keyword>
<evidence type="ECO:0000259" key="11">
    <source>
        <dbReference type="Pfam" id="PF00266"/>
    </source>
</evidence>
<gene>
    <name evidence="12" type="ORF">UX22_C0022G0008</name>
</gene>
<dbReference type="Gene3D" id="3.40.640.10">
    <property type="entry name" value="Type I PLP-dependent aspartate aminotransferase-like (Major domain)"/>
    <property type="match status" value="1"/>
</dbReference>
<keyword evidence="5" id="KW-0479">Metal-binding</keyword>
<dbReference type="GO" id="GO:0051536">
    <property type="term" value="F:iron-sulfur cluster binding"/>
    <property type="evidence" value="ECO:0007669"/>
    <property type="project" value="UniProtKB-KW"/>
</dbReference>
<dbReference type="GO" id="GO:0046872">
    <property type="term" value="F:metal ion binding"/>
    <property type="evidence" value="ECO:0007669"/>
    <property type="project" value="UniProtKB-KW"/>
</dbReference>
<evidence type="ECO:0000256" key="10">
    <source>
        <dbReference type="RuleBase" id="RU004504"/>
    </source>
</evidence>
<dbReference type="Gene3D" id="1.10.260.50">
    <property type="match status" value="1"/>
</dbReference>
<comment type="catalytic activity">
    <reaction evidence="9">
        <text>(sulfur carrier)-H + L-cysteine = (sulfur carrier)-SH + L-alanine</text>
        <dbReference type="Rhea" id="RHEA:43892"/>
        <dbReference type="Rhea" id="RHEA-COMP:14737"/>
        <dbReference type="Rhea" id="RHEA-COMP:14739"/>
        <dbReference type="ChEBI" id="CHEBI:29917"/>
        <dbReference type="ChEBI" id="CHEBI:35235"/>
        <dbReference type="ChEBI" id="CHEBI:57972"/>
        <dbReference type="ChEBI" id="CHEBI:64428"/>
        <dbReference type="EC" id="2.8.1.7"/>
    </reaction>
</comment>
<dbReference type="PIRSF" id="PIRSF005572">
    <property type="entry name" value="NifS"/>
    <property type="match status" value="1"/>
</dbReference>
<dbReference type="InterPro" id="IPR000192">
    <property type="entry name" value="Aminotrans_V_dom"/>
</dbReference>
<dbReference type="PANTHER" id="PTHR11601">
    <property type="entry name" value="CYSTEINE DESULFURYLASE FAMILY MEMBER"/>
    <property type="match status" value="1"/>
</dbReference>
<evidence type="ECO:0000256" key="4">
    <source>
        <dbReference type="ARBA" id="ARBA00022679"/>
    </source>
</evidence>
<evidence type="ECO:0000313" key="12">
    <source>
        <dbReference type="EMBL" id="KKU14508.1"/>
    </source>
</evidence>
<evidence type="ECO:0000256" key="1">
    <source>
        <dbReference type="ARBA" id="ARBA00001933"/>
    </source>
</evidence>
<evidence type="ECO:0000256" key="8">
    <source>
        <dbReference type="ARBA" id="ARBA00023014"/>
    </source>
</evidence>
<dbReference type="PATRIC" id="fig|1618663.3.peg.514"/>
<dbReference type="EC" id="2.8.1.7" evidence="3"/>
<evidence type="ECO:0000256" key="3">
    <source>
        <dbReference type="ARBA" id="ARBA00012239"/>
    </source>
</evidence>
<dbReference type="EMBL" id="LCLJ01000022">
    <property type="protein sequence ID" value="KKU14508.1"/>
    <property type="molecule type" value="Genomic_DNA"/>
</dbReference>
<dbReference type="GO" id="GO:0031071">
    <property type="term" value="F:cysteine desulfurase activity"/>
    <property type="evidence" value="ECO:0007669"/>
    <property type="project" value="UniProtKB-EC"/>
</dbReference>
<accession>A0A0G1Q9V4</accession>
<evidence type="ECO:0000256" key="9">
    <source>
        <dbReference type="ARBA" id="ARBA00050776"/>
    </source>
</evidence>
<feature type="domain" description="Aminotransferase class V" evidence="11">
    <location>
        <begin position="9"/>
        <end position="394"/>
    </location>
</feature>